<dbReference type="InterPro" id="IPR050950">
    <property type="entry name" value="HTH-type_LysR_regulators"/>
</dbReference>
<evidence type="ECO:0000256" key="2">
    <source>
        <dbReference type="ARBA" id="ARBA00023015"/>
    </source>
</evidence>
<sequence length="298" mass="32484">METRDLRYFTMVAELEHLGRAAEALDVTQPALSKCIDRLEKICQGQLLERVGRGVRLTEAGRLLYERARLLNQLLASTQQDIASLASGGAGHIRVGAAATVAEFLLPGICRVLLAESPGVTIDIQIGMNDVLRAMLRDDQLDIVVGPLLAEEREFVGRPIARDQVVVAASPAHPFAGKTPSLAALAHSAWVLPARTVATRQWLERQFDAHGLAAPNVQIEASSIAALPRLIAETRLLSFLSRRNLTEGRPGARLIEVPNPLTTMDRHFGVLFRAKRYLTPATRRFIAIAETQGAGLND</sequence>
<gene>
    <name evidence="6" type="ORF">OVY01_02190</name>
</gene>
<comment type="caution">
    <text evidence="6">The sequence shown here is derived from an EMBL/GenBank/DDBJ whole genome shotgun (WGS) entry which is preliminary data.</text>
</comment>
<evidence type="ECO:0000256" key="4">
    <source>
        <dbReference type="ARBA" id="ARBA00023163"/>
    </source>
</evidence>
<keyword evidence="4" id="KW-0804">Transcription</keyword>
<accession>A0ABT3ZI89</accession>
<proteinExistence type="inferred from homology"/>
<dbReference type="Pfam" id="PF03466">
    <property type="entry name" value="LysR_substrate"/>
    <property type="match status" value="1"/>
</dbReference>
<dbReference type="SUPFAM" id="SSF53850">
    <property type="entry name" value="Periplasmic binding protein-like II"/>
    <property type="match status" value="1"/>
</dbReference>
<dbReference type="Gene3D" id="1.10.10.10">
    <property type="entry name" value="Winged helix-like DNA-binding domain superfamily/Winged helix DNA-binding domain"/>
    <property type="match status" value="1"/>
</dbReference>
<evidence type="ECO:0000259" key="5">
    <source>
        <dbReference type="PROSITE" id="PS50931"/>
    </source>
</evidence>
<organism evidence="6 7">
    <name type="scientific">Robbsia betulipollinis</name>
    <dbReference type="NCBI Taxonomy" id="2981849"/>
    <lineage>
        <taxon>Bacteria</taxon>
        <taxon>Pseudomonadati</taxon>
        <taxon>Pseudomonadota</taxon>
        <taxon>Betaproteobacteria</taxon>
        <taxon>Burkholderiales</taxon>
        <taxon>Burkholderiaceae</taxon>
        <taxon>Robbsia</taxon>
    </lineage>
</organism>
<dbReference type="PRINTS" id="PR00039">
    <property type="entry name" value="HTHLYSR"/>
</dbReference>
<protein>
    <submittedName>
        <fullName evidence="6">LysR substrate-binding domain-containing protein</fullName>
    </submittedName>
</protein>
<dbReference type="RefSeq" id="WP_267845306.1">
    <property type="nucleotide sequence ID" value="NZ_JAPMXC010000001.1"/>
</dbReference>
<evidence type="ECO:0000256" key="1">
    <source>
        <dbReference type="ARBA" id="ARBA00009437"/>
    </source>
</evidence>
<dbReference type="PROSITE" id="PS50931">
    <property type="entry name" value="HTH_LYSR"/>
    <property type="match status" value="1"/>
</dbReference>
<dbReference type="Gene3D" id="3.40.190.290">
    <property type="match status" value="1"/>
</dbReference>
<dbReference type="PANTHER" id="PTHR30419:SF8">
    <property type="entry name" value="NITROGEN ASSIMILATION TRANSCRIPTIONAL ACTIVATOR-RELATED"/>
    <property type="match status" value="1"/>
</dbReference>
<dbReference type="PANTHER" id="PTHR30419">
    <property type="entry name" value="HTH-TYPE TRANSCRIPTIONAL REGULATOR YBHD"/>
    <property type="match status" value="1"/>
</dbReference>
<keyword evidence="7" id="KW-1185">Reference proteome</keyword>
<evidence type="ECO:0000313" key="6">
    <source>
        <dbReference type="EMBL" id="MCY0386072.1"/>
    </source>
</evidence>
<evidence type="ECO:0000313" key="7">
    <source>
        <dbReference type="Proteomes" id="UP001082899"/>
    </source>
</evidence>
<dbReference type="Pfam" id="PF00126">
    <property type="entry name" value="HTH_1"/>
    <property type="match status" value="1"/>
</dbReference>
<dbReference type="SUPFAM" id="SSF46785">
    <property type="entry name" value="Winged helix' DNA-binding domain"/>
    <property type="match status" value="1"/>
</dbReference>
<dbReference type="InterPro" id="IPR005119">
    <property type="entry name" value="LysR_subst-bd"/>
</dbReference>
<dbReference type="InterPro" id="IPR036388">
    <property type="entry name" value="WH-like_DNA-bd_sf"/>
</dbReference>
<dbReference type="InterPro" id="IPR000847">
    <property type="entry name" value="LysR_HTH_N"/>
</dbReference>
<feature type="domain" description="HTH lysR-type" evidence="5">
    <location>
        <begin position="1"/>
        <end position="58"/>
    </location>
</feature>
<reference evidence="6" key="1">
    <citation type="submission" date="2022-11" db="EMBL/GenBank/DDBJ databases">
        <title>Robbsia betulipollinis sp. nov., isolated from pollen of birch (Betula pendula).</title>
        <authorList>
            <person name="Shi H."/>
            <person name="Ambika Manirajan B."/>
            <person name="Ratering S."/>
            <person name="Geissler-Plaum R."/>
            <person name="Schnell S."/>
        </authorList>
    </citation>
    <scope>NUCLEOTIDE SEQUENCE</scope>
    <source>
        <strain evidence="6">Bb-Pol-6</strain>
    </source>
</reference>
<evidence type="ECO:0000256" key="3">
    <source>
        <dbReference type="ARBA" id="ARBA00023125"/>
    </source>
</evidence>
<dbReference type="EMBL" id="JAPMXC010000001">
    <property type="protein sequence ID" value="MCY0386072.1"/>
    <property type="molecule type" value="Genomic_DNA"/>
</dbReference>
<dbReference type="InterPro" id="IPR036390">
    <property type="entry name" value="WH_DNA-bd_sf"/>
</dbReference>
<keyword evidence="3" id="KW-0238">DNA-binding</keyword>
<name>A0ABT3ZI89_9BURK</name>
<dbReference type="Proteomes" id="UP001082899">
    <property type="component" value="Unassembled WGS sequence"/>
</dbReference>
<keyword evidence="2" id="KW-0805">Transcription regulation</keyword>
<comment type="similarity">
    <text evidence="1">Belongs to the LysR transcriptional regulatory family.</text>
</comment>